<dbReference type="EMBL" id="CP030150">
    <property type="protein sequence ID" value="AWX72177.1"/>
    <property type="molecule type" value="Genomic_DNA"/>
</dbReference>
<evidence type="ECO:0000313" key="2">
    <source>
        <dbReference type="Proteomes" id="UP000250069"/>
    </source>
</evidence>
<accession>A0ABC8D8G3</accession>
<organism evidence="1 2">
    <name type="scientific">Bacillus velezensis</name>
    <dbReference type="NCBI Taxonomy" id="492670"/>
    <lineage>
        <taxon>Bacteria</taxon>
        <taxon>Bacillati</taxon>
        <taxon>Bacillota</taxon>
        <taxon>Bacilli</taxon>
        <taxon>Bacillales</taxon>
        <taxon>Bacillaceae</taxon>
        <taxon>Bacillus</taxon>
        <taxon>Bacillus amyloliquefaciens group</taxon>
    </lineage>
</organism>
<dbReference type="AlphaFoldDB" id="A0ABC8D8G3"/>
<gene>
    <name evidence="1" type="ORF">BVDSYZ_09115</name>
</gene>
<dbReference type="Proteomes" id="UP000250069">
    <property type="component" value="Chromosome"/>
</dbReference>
<protein>
    <submittedName>
        <fullName evidence="1">Uncharacterized protein</fullName>
    </submittedName>
</protein>
<sequence length="66" mass="7930">MITQNIDISELLIVFWVNIFIKLAWLDIKRAASFFDDNKYDDEWTENGYKIKFKRTPIINIADVYI</sequence>
<evidence type="ECO:0000313" key="1">
    <source>
        <dbReference type="EMBL" id="AWX72177.1"/>
    </source>
</evidence>
<proteinExistence type="predicted"/>
<reference evidence="1 2" key="1">
    <citation type="submission" date="2018-06" db="EMBL/GenBank/DDBJ databases">
        <title>Complete Genome Sequence of Bacillus velezensis DSYZ, a Plant Growth-Promoting Rhizobacterium with Antifungal Activity.</title>
        <authorList>
            <person name="Du B."/>
            <person name="Ding Y."/>
            <person name="Liu K."/>
            <person name="Yao L."/>
            <person name="Wang C."/>
            <person name="Li H."/>
            <person name="Liu H."/>
        </authorList>
    </citation>
    <scope>NUCLEOTIDE SEQUENCE [LARGE SCALE GENOMIC DNA]</scope>
    <source>
        <strain evidence="1 2">DSYZ</strain>
    </source>
</reference>
<name>A0ABC8D8G3_BACVE</name>